<proteinExistence type="predicted"/>
<gene>
    <name evidence="2" type="ORF">C2845_PM18G00210</name>
</gene>
<evidence type="ECO:0000313" key="2">
    <source>
        <dbReference type="EMBL" id="RLM57961.1"/>
    </source>
</evidence>
<dbReference type="AlphaFoldDB" id="A0A3L6PGI7"/>
<keyword evidence="3" id="KW-1185">Reference proteome</keyword>
<protein>
    <submittedName>
        <fullName evidence="2">Uncharacterized protein</fullName>
    </submittedName>
</protein>
<reference evidence="3" key="1">
    <citation type="journal article" date="2019" name="Nat. Commun.">
        <title>The genome of broomcorn millet.</title>
        <authorList>
            <person name="Zou C."/>
            <person name="Miki D."/>
            <person name="Li D."/>
            <person name="Tang Q."/>
            <person name="Xiao L."/>
            <person name="Rajput S."/>
            <person name="Deng P."/>
            <person name="Jia W."/>
            <person name="Huang R."/>
            <person name="Zhang M."/>
            <person name="Sun Y."/>
            <person name="Hu J."/>
            <person name="Fu X."/>
            <person name="Schnable P.S."/>
            <person name="Li F."/>
            <person name="Zhang H."/>
            <person name="Feng B."/>
            <person name="Zhu X."/>
            <person name="Liu R."/>
            <person name="Schnable J.C."/>
            <person name="Zhu J.-K."/>
            <person name="Zhang H."/>
        </authorList>
    </citation>
    <scope>NUCLEOTIDE SEQUENCE [LARGE SCALE GENOMIC DNA]</scope>
</reference>
<dbReference type="EMBL" id="PQIB02000017">
    <property type="protein sequence ID" value="RLM57961.1"/>
    <property type="molecule type" value="Genomic_DNA"/>
</dbReference>
<name>A0A3L6PGI7_PANMI</name>
<evidence type="ECO:0000256" key="1">
    <source>
        <dbReference type="SAM" id="MobiDB-lite"/>
    </source>
</evidence>
<accession>A0A3L6PGI7</accession>
<evidence type="ECO:0000313" key="3">
    <source>
        <dbReference type="Proteomes" id="UP000275267"/>
    </source>
</evidence>
<dbReference type="Proteomes" id="UP000275267">
    <property type="component" value="Unassembled WGS sequence"/>
</dbReference>
<comment type="caution">
    <text evidence="2">The sequence shown here is derived from an EMBL/GenBank/DDBJ whole genome shotgun (WGS) entry which is preliminary data.</text>
</comment>
<organism evidence="2 3">
    <name type="scientific">Panicum miliaceum</name>
    <name type="common">Proso millet</name>
    <name type="synonym">Broomcorn millet</name>
    <dbReference type="NCBI Taxonomy" id="4540"/>
    <lineage>
        <taxon>Eukaryota</taxon>
        <taxon>Viridiplantae</taxon>
        <taxon>Streptophyta</taxon>
        <taxon>Embryophyta</taxon>
        <taxon>Tracheophyta</taxon>
        <taxon>Spermatophyta</taxon>
        <taxon>Magnoliopsida</taxon>
        <taxon>Liliopsida</taxon>
        <taxon>Poales</taxon>
        <taxon>Poaceae</taxon>
        <taxon>PACMAD clade</taxon>
        <taxon>Panicoideae</taxon>
        <taxon>Panicodae</taxon>
        <taxon>Paniceae</taxon>
        <taxon>Panicinae</taxon>
        <taxon>Panicum</taxon>
        <taxon>Panicum sect. Panicum</taxon>
    </lineage>
</organism>
<sequence length="69" mass="7170">MATRARWRQLQFASRSLGGLVRLVNKASASACASSWSSHGRVTASSVRGHRRSGRDGDGAAVWIGSGGG</sequence>
<feature type="region of interest" description="Disordered" evidence="1">
    <location>
        <begin position="45"/>
        <end position="69"/>
    </location>
</feature>